<accession>A0A0V8QHC0</accession>
<evidence type="ECO:0000313" key="1">
    <source>
        <dbReference type="EMBL" id="KSV59979.1"/>
    </source>
</evidence>
<proteinExistence type="predicted"/>
<dbReference type="OrthoDB" id="9771173at2"/>
<evidence type="ECO:0000313" key="2">
    <source>
        <dbReference type="Proteomes" id="UP000054874"/>
    </source>
</evidence>
<dbReference type="Proteomes" id="UP000054874">
    <property type="component" value="Unassembled WGS sequence"/>
</dbReference>
<protein>
    <recommendedName>
        <fullName evidence="3">Restriction endonuclease</fullName>
    </recommendedName>
</protein>
<organism evidence="1 2">
    <name type="scientific">Acetivibrio ethanolgignens</name>
    <dbReference type="NCBI Taxonomy" id="290052"/>
    <lineage>
        <taxon>Bacteria</taxon>
        <taxon>Bacillati</taxon>
        <taxon>Bacillota</taxon>
        <taxon>Clostridia</taxon>
        <taxon>Eubacteriales</taxon>
        <taxon>Oscillospiraceae</taxon>
        <taxon>Acetivibrio</taxon>
    </lineage>
</organism>
<reference evidence="1 2" key="1">
    <citation type="submission" date="2015-11" db="EMBL/GenBank/DDBJ databases">
        <title>Butyribacter intestini gen. nov., sp. nov., a butyric acid-producing bacterium of the family Lachnospiraceae isolated from the human faeces.</title>
        <authorList>
            <person name="Zou Y."/>
            <person name="Xue W."/>
            <person name="Luo G."/>
            <person name="Lv M."/>
        </authorList>
    </citation>
    <scope>NUCLEOTIDE SEQUENCE [LARGE SCALE GENOMIC DNA]</scope>
    <source>
        <strain evidence="1 2">ACET-33324</strain>
    </source>
</reference>
<evidence type="ECO:0008006" key="3">
    <source>
        <dbReference type="Google" id="ProtNLM"/>
    </source>
</evidence>
<dbReference type="EMBL" id="LNAM01000065">
    <property type="protein sequence ID" value="KSV59979.1"/>
    <property type="molecule type" value="Genomic_DNA"/>
</dbReference>
<dbReference type="STRING" id="290052.ASU35_17680"/>
<gene>
    <name evidence="1" type="ORF">ASU35_17680</name>
</gene>
<name>A0A0V8QHC0_9FIRM</name>
<dbReference type="RefSeq" id="WP_058351792.1">
    <property type="nucleotide sequence ID" value="NZ_CABMMD010000065.1"/>
</dbReference>
<comment type="caution">
    <text evidence="1">The sequence shown here is derived from an EMBL/GenBank/DDBJ whole genome shotgun (WGS) entry which is preliminary data.</text>
</comment>
<dbReference type="AlphaFoldDB" id="A0A0V8QHC0"/>
<sequence>MIAGGGRICPNPEAIIQTPNGLKKTRRPDILVQRPDGTLYGLNVGKTTAKGAPIKREVEALYDLEDHGLPMYFVGYDK</sequence>
<keyword evidence="2" id="KW-1185">Reference proteome</keyword>